<sequence length="258" mass="28013">MGLARVFIDMNVRLSRAIDGLLPSRLRRDGNRTFLADFAPHALQPGAVLYDVGGGSQPFVNGAAKQQYDMTVIGLDISADEMANAPAGIYDRMIATDLCTYRGDGDADVVMCQATMEHVPDGAGAIAAIASILKPGGRAFIFAPSRNALFARLNLLLPQAVKEKILFALFPAKATGHDGFPAFYDNCTPRQIAALAAKNGLVVEQRVLFWTSSYFTIFVPAYLVWRAYQGLSYLFRGDNAAETFIFVLAKPPKVDDAR</sequence>
<dbReference type="Pfam" id="PF13489">
    <property type="entry name" value="Methyltransf_23"/>
    <property type="match status" value="1"/>
</dbReference>
<protein>
    <submittedName>
        <fullName evidence="1">2-polyprenyl-6-hydroxyphenyl methylase / 3-demethylubiquinone-9 3-methyltransferase</fullName>
    </submittedName>
</protein>
<dbReference type="AlphaFoldDB" id="A0A1Y6FPE5"/>
<organism evidence="1 2">
    <name type="scientific">Sphingopyxis terrae subsp. ummariensis</name>
    <dbReference type="NCBI Taxonomy" id="429001"/>
    <lineage>
        <taxon>Bacteria</taxon>
        <taxon>Pseudomonadati</taxon>
        <taxon>Pseudomonadota</taxon>
        <taxon>Alphaproteobacteria</taxon>
        <taxon>Sphingomonadales</taxon>
        <taxon>Sphingomonadaceae</taxon>
        <taxon>Sphingopyxis</taxon>
    </lineage>
</organism>
<keyword evidence="1" id="KW-0830">Ubiquinone</keyword>
<reference evidence="2" key="1">
    <citation type="submission" date="2017-04" db="EMBL/GenBank/DDBJ databases">
        <authorList>
            <person name="Varghese N."/>
            <person name="Submissions S."/>
        </authorList>
    </citation>
    <scope>NUCLEOTIDE SEQUENCE [LARGE SCALE GENOMIC DNA]</scope>
    <source>
        <strain evidence="2">UI2</strain>
    </source>
</reference>
<keyword evidence="1" id="KW-0489">Methyltransferase</keyword>
<gene>
    <name evidence="1" type="ORF">SAMN06295984_2026</name>
</gene>
<dbReference type="SUPFAM" id="SSF53335">
    <property type="entry name" value="S-adenosyl-L-methionine-dependent methyltransferases"/>
    <property type="match status" value="1"/>
</dbReference>
<dbReference type="Gene3D" id="3.40.50.150">
    <property type="entry name" value="Vaccinia Virus protein VP39"/>
    <property type="match status" value="1"/>
</dbReference>
<accession>A0A1Y6FPE5</accession>
<dbReference type="GO" id="GO:0008168">
    <property type="term" value="F:methyltransferase activity"/>
    <property type="evidence" value="ECO:0007669"/>
    <property type="project" value="UniProtKB-KW"/>
</dbReference>
<evidence type="ECO:0000313" key="2">
    <source>
        <dbReference type="Proteomes" id="UP000194469"/>
    </source>
</evidence>
<name>A0A1Y6FPE5_9SPHN</name>
<keyword evidence="2" id="KW-1185">Reference proteome</keyword>
<keyword evidence="1" id="KW-0808">Transferase</keyword>
<evidence type="ECO:0000313" key="1">
    <source>
        <dbReference type="EMBL" id="SMQ76587.1"/>
    </source>
</evidence>
<proteinExistence type="predicted"/>
<dbReference type="GO" id="GO:0032259">
    <property type="term" value="P:methylation"/>
    <property type="evidence" value="ECO:0007669"/>
    <property type="project" value="UniProtKB-KW"/>
</dbReference>
<dbReference type="EMBL" id="FXWL01000002">
    <property type="protein sequence ID" value="SMQ76587.1"/>
    <property type="molecule type" value="Genomic_DNA"/>
</dbReference>
<dbReference type="Proteomes" id="UP000194469">
    <property type="component" value="Unassembled WGS sequence"/>
</dbReference>
<dbReference type="InterPro" id="IPR029063">
    <property type="entry name" value="SAM-dependent_MTases_sf"/>
</dbReference>